<sequence>MYECEPRITPWRFDKDLDELCSLFYPGKFELPDSRRDGVIKVNCWSSRGPYMPHTVESTAHLTDATLSDEQGLLSDIPLQLSYTMAIIRFVNGLLDPTQQSQFAIPLHILAERMGLPSWFVELRHCGTHEREMPSLEMLRMAADRALEWLWDNYWNAKVEEVDDEKAHDEPSTPDIAVDSVALDRLMKRIPSVTNVMLDNPGLWKRQRVSSKFSGDSGSQEPSSKKAKREEPPEQKLETFILLAKDAWKSCRNKPDMFLEKLVRKYKPRSNEVLEVLAHRIQPFGFELSRWVLENYDLTLKTGSSPLREIFDGQQLKGFMSQVCEHALDGKKIISSWDDWSELLRENANWISLLIMDACDLETSNMGDKFRKRHSSAIEEFGTLHRRLQSCVVKSELTMYQLASVPDKSAARTDAAVETTRNESPASEILRDLQDLKRSSRRQVYRWETVAQWTPRPFGQL</sequence>
<dbReference type="GO" id="GO:0030687">
    <property type="term" value="C:preribosome, large subunit precursor"/>
    <property type="evidence" value="ECO:0007669"/>
    <property type="project" value="EnsemblFungi"/>
</dbReference>
<name>A0A1G4JBY0_9SACH</name>
<dbReference type="EMBL" id="LT598455">
    <property type="protein sequence ID" value="SCU87586.1"/>
    <property type="molecule type" value="Genomic_DNA"/>
</dbReference>
<dbReference type="GO" id="GO:0004521">
    <property type="term" value="F:RNA endonuclease activity"/>
    <property type="evidence" value="ECO:0007669"/>
    <property type="project" value="EnsemblFungi"/>
</dbReference>
<dbReference type="OrthoDB" id="10263222at2759"/>
<dbReference type="GO" id="GO:0005730">
    <property type="term" value="C:nucleolus"/>
    <property type="evidence" value="ECO:0007669"/>
    <property type="project" value="EnsemblFungi"/>
</dbReference>
<proteinExistence type="predicted"/>
<dbReference type="PANTHER" id="PTHR15002:SF0">
    <property type="entry name" value="RIBOSOMAL BIOGENESIS PROTEIN LAS1L"/>
    <property type="match status" value="1"/>
</dbReference>
<protein>
    <submittedName>
        <fullName evidence="2">LADA_0E04918g1_1</fullName>
    </submittedName>
</protein>
<dbReference type="PANTHER" id="PTHR15002">
    <property type="entry name" value="RIBOSOMAL BIOGENESIS PROTEIN LAS1L"/>
    <property type="match status" value="1"/>
</dbReference>
<gene>
    <name evidence="2" type="ORF">LADA_0E04918G</name>
</gene>
<feature type="compositionally biased region" description="Polar residues" evidence="1">
    <location>
        <begin position="210"/>
        <end position="222"/>
    </location>
</feature>
<accession>A0A1G4JBY0</accession>
<feature type="region of interest" description="Disordered" evidence="1">
    <location>
        <begin position="209"/>
        <end position="233"/>
    </location>
</feature>
<organism evidence="2 3">
    <name type="scientific">Lachancea dasiensis</name>
    <dbReference type="NCBI Taxonomy" id="1072105"/>
    <lineage>
        <taxon>Eukaryota</taxon>
        <taxon>Fungi</taxon>
        <taxon>Dikarya</taxon>
        <taxon>Ascomycota</taxon>
        <taxon>Saccharomycotina</taxon>
        <taxon>Saccharomycetes</taxon>
        <taxon>Saccharomycetales</taxon>
        <taxon>Saccharomycetaceae</taxon>
        <taxon>Lachancea</taxon>
    </lineage>
</organism>
<dbReference type="InterPro" id="IPR007174">
    <property type="entry name" value="Las1"/>
</dbReference>
<reference evidence="3" key="1">
    <citation type="submission" date="2016-03" db="EMBL/GenBank/DDBJ databases">
        <authorList>
            <person name="Devillers H."/>
        </authorList>
    </citation>
    <scope>NUCLEOTIDE SEQUENCE [LARGE SCALE GENOMIC DNA]</scope>
</reference>
<dbReference type="STRING" id="1266660.A0A1G4JBY0"/>
<dbReference type="Proteomes" id="UP000190274">
    <property type="component" value="Chromosome E"/>
</dbReference>
<evidence type="ECO:0000256" key="1">
    <source>
        <dbReference type="SAM" id="MobiDB-lite"/>
    </source>
</evidence>
<keyword evidence="3" id="KW-1185">Reference proteome</keyword>
<evidence type="ECO:0000313" key="2">
    <source>
        <dbReference type="EMBL" id="SCU87586.1"/>
    </source>
</evidence>
<dbReference type="Pfam" id="PF04031">
    <property type="entry name" value="Las1"/>
    <property type="match status" value="1"/>
</dbReference>
<evidence type="ECO:0000313" key="3">
    <source>
        <dbReference type="Proteomes" id="UP000190274"/>
    </source>
</evidence>
<dbReference type="GO" id="GO:0090730">
    <property type="term" value="C:Las1 complex"/>
    <property type="evidence" value="ECO:0007669"/>
    <property type="project" value="EnsemblFungi"/>
</dbReference>
<dbReference type="AlphaFoldDB" id="A0A1G4JBY0"/>
<dbReference type="GO" id="GO:0000448">
    <property type="term" value="P:cleavage in ITS2 between 5.8S rRNA and LSU-rRNA of tricistronic rRNA transcript (SSU-rRNA, 5.8S rRNA, LSU-rRNA)"/>
    <property type="evidence" value="ECO:0007669"/>
    <property type="project" value="EnsemblFungi"/>
</dbReference>